<proteinExistence type="predicted"/>
<dbReference type="GO" id="GO:0005886">
    <property type="term" value="C:plasma membrane"/>
    <property type="evidence" value="ECO:0007669"/>
    <property type="project" value="UniProtKB-SubCell"/>
</dbReference>
<evidence type="ECO:0000256" key="2">
    <source>
        <dbReference type="ARBA" id="ARBA00004651"/>
    </source>
</evidence>
<dbReference type="InterPro" id="IPR003661">
    <property type="entry name" value="HisK_dim/P_dom"/>
</dbReference>
<dbReference type="GO" id="GO:0000155">
    <property type="term" value="F:phosphorelay sensor kinase activity"/>
    <property type="evidence" value="ECO:0007669"/>
    <property type="project" value="InterPro"/>
</dbReference>
<dbReference type="SUPFAM" id="SSF47384">
    <property type="entry name" value="Homodimeric domain of signal transducing histidine kinase"/>
    <property type="match status" value="1"/>
</dbReference>
<keyword evidence="4" id="KW-1003">Cell membrane</keyword>
<dbReference type="CDD" id="cd06225">
    <property type="entry name" value="HAMP"/>
    <property type="match status" value="1"/>
</dbReference>
<dbReference type="Gene3D" id="1.10.287.130">
    <property type="match status" value="1"/>
</dbReference>
<dbReference type="CDD" id="cd12912">
    <property type="entry name" value="PDC2_MCP_like"/>
    <property type="match status" value="1"/>
</dbReference>
<dbReference type="AlphaFoldDB" id="A0A445N1P3"/>
<dbReference type="PANTHER" id="PTHR43065">
    <property type="entry name" value="SENSOR HISTIDINE KINASE"/>
    <property type="match status" value="1"/>
</dbReference>
<keyword evidence="9 17" id="KW-0418">Kinase</keyword>
<feature type="domain" description="Histidine kinase" evidence="15">
    <location>
        <begin position="398"/>
        <end position="613"/>
    </location>
</feature>
<feature type="transmembrane region" description="Helical" evidence="14">
    <location>
        <begin position="20"/>
        <end position="39"/>
    </location>
</feature>
<keyword evidence="6" id="KW-0808">Transferase</keyword>
<comment type="catalytic activity">
    <reaction evidence="1">
        <text>ATP + protein L-histidine = ADP + protein N-phospho-L-histidine.</text>
        <dbReference type="EC" id="2.7.13.3"/>
    </reaction>
</comment>
<feature type="transmembrane region" description="Helical" evidence="14">
    <location>
        <begin position="283"/>
        <end position="306"/>
    </location>
</feature>
<dbReference type="InterPro" id="IPR004358">
    <property type="entry name" value="Sig_transdc_His_kin-like_C"/>
</dbReference>
<reference evidence="17" key="1">
    <citation type="submission" date="2018-01" db="EMBL/GenBank/DDBJ databases">
        <authorList>
            <person name="Regsiter A."/>
            <person name="William W."/>
        </authorList>
    </citation>
    <scope>NUCLEOTIDE SEQUENCE</scope>
    <source>
        <strain evidence="17">TRIP AH-1</strain>
    </source>
</reference>
<dbReference type="PROSITE" id="PS50109">
    <property type="entry name" value="HIS_KIN"/>
    <property type="match status" value="1"/>
</dbReference>
<dbReference type="PRINTS" id="PR00344">
    <property type="entry name" value="BCTRLSENSOR"/>
</dbReference>
<dbReference type="PROSITE" id="PS50885">
    <property type="entry name" value="HAMP"/>
    <property type="match status" value="1"/>
</dbReference>
<evidence type="ECO:0000256" key="12">
    <source>
        <dbReference type="ARBA" id="ARBA00023012"/>
    </source>
</evidence>
<dbReference type="GO" id="GO:0005524">
    <property type="term" value="F:ATP binding"/>
    <property type="evidence" value="ECO:0007669"/>
    <property type="project" value="UniProtKB-KW"/>
</dbReference>
<dbReference type="InterPro" id="IPR033479">
    <property type="entry name" value="dCache_1"/>
</dbReference>
<keyword evidence="7 14" id="KW-0812">Transmembrane</keyword>
<dbReference type="InterPro" id="IPR036097">
    <property type="entry name" value="HisK_dim/P_sf"/>
</dbReference>
<keyword evidence="11 14" id="KW-1133">Transmembrane helix</keyword>
<dbReference type="InterPro" id="IPR036890">
    <property type="entry name" value="HATPase_C_sf"/>
</dbReference>
<evidence type="ECO:0000313" key="17">
    <source>
        <dbReference type="EMBL" id="SPD75620.1"/>
    </source>
</evidence>
<dbReference type="PANTHER" id="PTHR43065:SF10">
    <property type="entry name" value="PEROXIDE STRESS-ACTIVATED HISTIDINE KINASE MAK3"/>
    <property type="match status" value="1"/>
</dbReference>
<feature type="domain" description="HAMP" evidence="16">
    <location>
        <begin position="303"/>
        <end position="356"/>
    </location>
</feature>
<evidence type="ECO:0000256" key="5">
    <source>
        <dbReference type="ARBA" id="ARBA00022553"/>
    </source>
</evidence>
<dbReference type="EC" id="2.7.13.3" evidence="3"/>
<comment type="subcellular location">
    <subcellularLocation>
        <location evidence="2">Cell membrane</location>
        <topology evidence="2">Multi-pass membrane protein</topology>
    </subcellularLocation>
</comment>
<gene>
    <name evidence="17" type="ORF">PITCH_A680019</name>
</gene>
<evidence type="ECO:0000256" key="13">
    <source>
        <dbReference type="ARBA" id="ARBA00023136"/>
    </source>
</evidence>
<evidence type="ECO:0000256" key="10">
    <source>
        <dbReference type="ARBA" id="ARBA00022840"/>
    </source>
</evidence>
<dbReference type="Pfam" id="PF00512">
    <property type="entry name" value="HisKA"/>
    <property type="match status" value="1"/>
</dbReference>
<evidence type="ECO:0000256" key="3">
    <source>
        <dbReference type="ARBA" id="ARBA00012438"/>
    </source>
</evidence>
<evidence type="ECO:0000256" key="9">
    <source>
        <dbReference type="ARBA" id="ARBA00022777"/>
    </source>
</evidence>
<evidence type="ECO:0000256" key="6">
    <source>
        <dbReference type="ARBA" id="ARBA00022679"/>
    </source>
</evidence>
<evidence type="ECO:0000256" key="1">
    <source>
        <dbReference type="ARBA" id="ARBA00000085"/>
    </source>
</evidence>
<dbReference type="Pfam" id="PF02743">
    <property type="entry name" value="dCache_1"/>
    <property type="match status" value="1"/>
</dbReference>
<dbReference type="InterPro" id="IPR005467">
    <property type="entry name" value="His_kinase_dom"/>
</dbReference>
<keyword evidence="5" id="KW-0597">Phosphoprotein</keyword>
<dbReference type="SMART" id="SM00304">
    <property type="entry name" value="HAMP"/>
    <property type="match status" value="1"/>
</dbReference>
<sequence length="627" mass="70603">MVVPFFIKRWFAFNLQAKVMLIFILLALGPFAAIGAFSIKSTEQLIFNMVMRQLENVAADKAAILERWLDERKADLMVMAGTSILKSLDPSLIAQYLSLVQKSYLVYKDIIVISANGNIVYSTGGKDSFPEKNYIPAISQDLQLSNITYLPKEKESAFYISAPISDDTGKPIGAVYGAVGTNKILFHILNVSLGKTGECYLVDKEGMFLAHKEPGRILKENISQSDSFRNIFDAKDRNKIYLDYRGIEVLGTSQKIVGTDWFLVVEQDRDEAFQSLDALKSNIYFIVLLFIISAFALTWIISYHIVKPIRALGRSADILADSEFDRVILKTDRQDEIGMLYRAFENMSFRLKERQDHLEQEVGLKEAELKETDIILKQTKLLAERSEKFAAIGRLGAAVAHEIRTPLTSLKLFLESVQAEIEISPEYQEDYRIAMGQIKRIEGTINRFLDFSKPQELNFSKIDISQLFEDVLLVVKPMINKNECTLDVDIEHDLPKVNGDKKLLGEALINLLVNSLEAMPNHGSLTISAARDNFKSDGLILACVRIDIRDTGQGISEDQIASIFDPFFTTKQCGTGLGLPLVLNTIKRHGGDVRVKSRINKGTEFSLFIPLEFIESLFEENGKDITY</sequence>
<keyword evidence="8" id="KW-0547">Nucleotide-binding</keyword>
<evidence type="ECO:0000256" key="8">
    <source>
        <dbReference type="ARBA" id="ARBA00022741"/>
    </source>
</evidence>
<dbReference type="Gene3D" id="6.10.340.10">
    <property type="match status" value="1"/>
</dbReference>
<organism evidence="17">
    <name type="scientific">uncultured Desulfobacterium sp</name>
    <dbReference type="NCBI Taxonomy" id="201089"/>
    <lineage>
        <taxon>Bacteria</taxon>
        <taxon>Pseudomonadati</taxon>
        <taxon>Thermodesulfobacteriota</taxon>
        <taxon>Desulfobacteria</taxon>
        <taxon>Desulfobacterales</taxon>
        <taxon>Desulfobacteriaceae</taxon>
        <taxon>Desulfobacterium</taxon>
        <taxon>environmental samples</taxon>
    </lineage>
</organism>
<evidence type="ECO:0000256" key="4">
    <source>
        <dbReference type="ARBA" id="ARBA00022475"/>
    </source>
</evidence>
<dbReference type="SUPFAM" id="SSF55874">
    <property type="entry name" value="ATPase domain of HSP90 chaperone/DNA topoisomerase II/histidine kinase"/>
    <property type="match status" value="1"/>
</dbReference>
<evidence type="ECO:0000256" key="11">
    <source>
        <dbReference type="ARBA" id="ARBA00022989"/>
    </source>
</evidence>
<dbReference type="SMART" id="SM00387">
    <property type="entry name" value="HATPase_c"/>
    <property type="match status" value="1"/>
</dbReference>
<dbReference type="SMART" id="SM00388">
    <property type="entry name" value="HisKA"/>
    <property type="match status" value="1"/>
</dbReference>
<name>A0A445N1P3_9BACT</name>
<evidence type="ECO:0000259" key="15">
    <source>
        <dbReference type="PROSITE" id="PS50109"/>
    </source>
</evidence>
<protein>
    <recommendedName>
        <fullName evidence="3">histidine kinase</fullName>
        <ecNumber evidence="3">2.7.13.3</ecNumber>
    </recommendedName>
</protein>
<keyword evidence="13 14" id="KW-0472">Membrane</keyword>
<accession>A0A445N1P3</accession>
<dbReference type="EMBL" id="OJIN01000212">
    <property type="protein sequence ID" value="SPD75620.1"/>
    <property type="molecule type" value="Genomic_DNA"/>
</dbReference>
<dbReference type="Gene3D" id="3.30.450.20">
    <property type="entry name" value="PAS domain"/>
    <property type="match status" value="1"/>
</dbReference>
<dbReference type="InterPro" id="IPR003660">
    <property type="entry name" value="HAMP_dom"/>
</dbReference>
<dbReference type="Pfam" id="PF02518">
    <property type="entry name" value="HATPase_c"/>
    <property type="match status" value="1"/>
</dbReference>
<dbReference type="Pfam" id="PF00672">
    <property type="entry name" value="HAMP"/>
    <property type="match status" value="1"/>
</dbReference>
<evidence type="ECO:0000259" key="16">
    <source>
        <dbReference type="PROSITE" id="PS50885"/>
    </source>
</evidence>
<evidence type="ECO:0000256" key="7">
    <source>
        <dbReference type="ARBA" id="ARBA00022692"/>
    </source>
</evidence>
<keyword evidence="12" id="KW-0902">Two-component regulatory system</keyword>
<dbReference type="Gene3D" id="3.30.565.10">
    <property type="entry name" value="Histidine kinase-like ATPase, C-terminal domain"/>
    <property type="match status" value="1"/>
</dbReference>
<keyword evidence="10" id="KW-0067">ATP-binding</keyword>
<dbReference type="InterPro" id="IPR003594">
    <property type="entry name" value="HATPase_dom"/>
</dbReference>
<dbReference type="CDD" id="cd00082">
    <property type="entry name" value="HisKA"/>
    <property type="match status" value="1"/>
</dbReference>
<dbReference type="SUPFAM" id="SSF158472">
    <property type="entry name" value="HAMP domain-like"/>
    <property type="match status" value="1"/>
</dbReference>
<evidence type="ECO:0000256" key="14">
    <source>
        <dbReference type="SAM" id="Phobius"/>
    </source>
</evidence>